<keyword evidence="3" id="KW-1185">Reference proteome</keyword>
<sequence>MLLKSILPSFALGASVADYLGENKPVAIIDEFEVQGDQIETFLNLHFSIFDEGYQKDSGFIKNDEFVDMSSDFEAEKMCTVVLMSYWNNEKAAEEARADTKLENEFNNALEKMGISSKVNGQYPRNMIFSIIGPPAESGSPTQSREILFEDAFSSNAWKTSAYPYKIPGNLMQQYIDLESEYWGTFNGGFSFYQRNSEFVSNDCDLTSPNECYYLNLNFWSDREEVSNINGTEVGEVNAAFNKAAAERNITFEYVGPFPGAGTDGLANLNGRKTEDPRENDTSQTIASMSLLLLTLLFS</sequence>
<evidence type="ECO:0000313" key="3">
    <source>
        <dbReference type="Proteomes" id="UP001158576"/>
    </source>
</evidence>
<organism evidence="2 3">
    <name type="scientific">Oikopleura dioica</name>
    <name type="common">Tunicate</name>
    <dbReference type="NCBI Taxonomy" id="34765"/>
    <lineage>
        <taxon>Eukaryota</taxon>
        <taxon>Metazoa</taxon>
        <taxon>Chordata</taxon>
        <taxon>Tunicata</taxon>
        <taxon>Appendicularia</taxon>
        <taxon>Copelata</taxon>
        <taxon>Oikopleuridae</taxon>
        <taxon>Oikopleura</taxon>
    </lineage>
</organism>
<evidence type="ECO:0000313" key="2">
    <source>
        <dbReference type="EMBL" id="CAG5110587.1"/>
    </source>
</evidence>
<proteinExistence type="predicted"/>
<evidence type="ECO:0000256" key="1">
    <source>
        <dbReference type="SAM" id="SignalP"/>
    </source>
</evidence>
<reference evidence="2 3" key="1">
    <citation type="submission" date="2021-04" db="EMBL/GenBank/DDBJ databases">
        <authorList>
            <person name="Bliznina A."/>
        </authorList>
    </citation>
    <scope>NUCLEOTIDE SEQUENCE [LARGE SCALE GENOMIC DNA]</scope>
</reference>
<protein>
    <submittedName>
        <fullName evidence="2">Oidioi.mRNA.OKI2018_I69.chr2.g4973.t1.cds</fullName>
    </submittedName>
</protein>
<dbReference type="EMBL" id="OU015567">
    <property type="protein sequence ID" value="CAG5110587.1"/>
    <property type="molecule type" value="Genomic_DNA"/>
</dbReference>
<feature type="signal peptide" evidence="1">
    <location>
        <begin position="1"/>
        <end position="17"/>
    </location>
</feature>
<feature type="chain" id="PRO_5046766050" evidence="1">
    <location>
        <begin position="18"/>
        <end position="299"/>
    </location>
</feature>
<gene>
    <name evidence="2" type="ORF">OKIOD_LOCUS13738</name>
</gene>
<keyword evidence="1" id="KW-0732">Signal</keyword>
<name>A0ABN7SZ39_OIKDI</name>
<accession>A0ABN7SZ39</accession>
<dbReference type="Proteomes" id="UP001158576">
    <property type="component" value="Chromosome 2"/>
</dbReference>